<comment type="subcellular location">
    <subcellularLocation>
        <location evidence="1">Cytoplasm</location>
    </subcellularLocation>
</comment>
<proteinExistence type="predicted"/>
<evidence type="ECO:0000313" key="5">
    <source>
        <dbReference type="EMBL" id="CAF1154100.1"/>
    </source>
</evidence>
<organism evidence="5 7">
    <name type="scientific">Didymodactylos carnosus</name>
    <dbReference type="NCBI Taxonomy" id="1234261"/>
    <lineage>
        <taxon>Eukaryota</taxon>
        <taxon>Metazoa</taxon>
        <taxon>Spiralia</taxon>
        <taxon>Gnathifera</taxon>
        <taxon>Rotifera</taxon>
        <taxon>Eurotatoria</taxon>
        <taxon>Bdelloidea</taxon>
        <taxon>Philodinida</taxon>
        <taxon>Philodinidae</taxon>
        <taxon>Didymodactylos</taxon>
    </lineage>
</organism>
<dbReference type="Pfam" id="PF13409">
    <property type="entry name" value="GST_N_2"/>
    <property type="match status" value="1"/>
</dbReference>
<comment type="caution">
    <text evidence="5">The sequence shown here is derived from an EMBL/GenBank/DDBJ whole genome shotgun (WGS) entry which is preliminary data.</text>
</comment>
<dbReference type="Proteomes" id="UP000681722">
    <property type="component" value="Unassembled WGS sequence"/>
</dbReference>
<dbReference type="GO" id="GO:0004364">
    <property type="term" value="F:glutathione transferase activity"/>
    <property type="evidence" value="ECO:0007669"/>
    <property type="project" value="TreeGrafter"/>
</dbReference>
<reference evidence="5" key="1">
    <citation type="submission" date="2021-02" db="EMBL/GenBank/DDBJ databases">
        <authorList>
            <person name="Nowell W R."/>
        </authorList>
    </citation>
    <scope>NUCLEOTIDE SEQUENCE</scope>
</reference>
<dbReference type="SUPFAM" id="SSF52833">
    <property type="entry name" value="Thioredoxin-like"/>
    <property type="match status" value="1"/>
</dbReference>
<dbReference type="Pfam" id="PF00043">
    <property type="entry name" value="GST_C"/>
    <property type="match status" value="1"/>
</dbReference>
<dbReference type="PANTHER" id="PTHR43917:SF8">
    <property type="entry name" value="GH16740P-RELATED"/>
    <property type="match status" value="1"/>
</dbReference>
<dbReference type="InterPro" id="IPR004046">
    <property type="entry name" value="GST_C"/>
</dbReference>
<protein>
    <recommendedName>
        <fullName evidence="8">Glutathione S-transferase</fullName>
    </recommendedName>
</protein>
<name>A0A814SZ51_9BILA</name>
<evidence type="ECO:0000313" key="7">
    <source>
        <dbReference type="Proteomes" id="UP000663829"/>
    </source>
</evidence>
<dbReference type="SFLD" id="SFLDS00019">
    <property type="entry name" value="Glutathione_Transferase_(cytos"/>
    <property type="match status" value="1"/>
</dbReference>
<dbReference type="InterPro" id="IPR004045">
    <property type="entry name" value="Glutathione_S-Trfase_N"/>
</dbReference>
<evidence type="ECO:0000256" key="2">
    <source>
        <dbReference type="ARBA" id="ARBA00022490"/>
    </source>
</evidence>
<dbReference type="EMBL" id="CAJOBC010006985">
    <property type="protein sequence ID" value="CAF3917542.1"/>
    <property type="molecule type" value="Genomic_DNA"/>
</dbReference>
<dbReference type="PANTHER" id="PTHR43917">
    <property type="match status" value="1"/>
</dbReference>
<keyword evidence="2" id="KW-0963">Cytoplasm</keyword>
<keyword evidence="7" id="KW-1185">Reference proteome</keyword>
<evidence type="ECO:0000259" key="3">
    <source>
        <dbReference type="PROSITE" id="PS50404"/>
    </source>
</evidence>
<dbReference type="SUPFAM" id="SSF47616">
    <property type="entry name" value="GST C-terminal domain-like"/>
    <property type="match status" value="1"/>
</dbReference>
<dbReference type="InterPro" id="IPR010987">
    <property type="entry name" value="Glutathione-S-Trfase_C-like"/>
</dbReference>
<dbReference type="InterPro" id="IPR051369">
    <property type="entry name" value="GST_Theta"/>
</dbReference>
<dbReference type="InterPro" id="IPR040079">
    <property type="entry name" value="Glutathione_S-Trfase"/>
</dbReference>
<dbReference type="Proteomes" id="UP000663829">
    <property type="component" value="Unassembled WGS sequence"/>
</dbReference>
<dbReference type="PROSITE" id="PS50405">
    <property type="entry name" value="GST_CTER"/>
    <property type="match status" value="1"/>
</dbReference>
<evidence type="ECO:0000313" key="6">
    <source>
        <dbReference type="EMBL" id="CAF3917542.1"/>
    </source>
</evidence>
<feature type="domain" description="GST N-terminal" evidence="3">
    <location>
        <begin position="1"/>
        <end position="82"/>
    </location>
</feature>
<dbReference type="InterPro" id="IPR036249">
    <property type="entry name" value="Thioredoxin-like_sf"/>
</dbReference>
<dbReference type="OrthoDB" id="422574at2759"/>
<dbReference type="PROSITE" id="PS50404">
    <property type="entry name" value="GST_NTER"/>
    <property type="match status" value="1"/>
</dbReference>
<evidence type="ECO:0000256" key="1">
    <source>
        <dbReference type="ARBA" id="ARBA00004496"/>
    </source>
</evidence>
<evidence type="ECO:0000259" key="4">
    <source>
        <dbReference type="PROSITE" id="PS50405"/>
    </source>
</evidence>
<dbReference type="EMBL" id="CAJNOQ010006985">
    <property type="protein sequence ID" value="CAF1154100.1"/>
    <property type="molecule type" value="Genomic_DNA"/>
</dbReference>
<dbReference type="Gene3D" id="1.20.1050.10">
    <property type="match status" value="1"/>
</dbReference>
<gene>
    <name evidence="5" type="ORF">GPM918_LOCUS21336</name>
    <name evidence="6" type="ORF">SRO942_LOCUS21333</name>
</gene>
<accession>A0A814SZ51</accession>
<feature type="domain" description="GST C-terminal" evidence="4">
    <location>
        <begin position="88"/>
        <end position="221"/>
    </location>
</feature>
<dbReference type="GO" id="GO:0006749">
    <property type="term" value="P:glutathione metabolic process"/>
    <property type="evidence" value="ECO:0007669"/>
    <property type="project" value="TreeGrafter"/>
</dbReference>
<dbReference type="AlphaFoldDB" id="A0A814SZ51"/>
<dbReference type="SFLD" id="SFLDG00358">
    <property type="entry name" value="Main_(cytGST)"/>
    <property type="match status" value="1"/>
</dbReference>
<dbReference type="GO" id="GO:0005737">
    <property type="term" value="C:cytoplasm"/>
    <property type="evidence" value="ECO:0007669"/>
    <property type="project" value="UniProtKB-SubCell"/>
</dbReference>
<sequence length="221" mass="25154">MVLHLYVDWLSQPCRAVGMLLMENNVEHQVHDVKIMSGETRTTDYKKVNPVGKVPAIVDDDFHLGESHTIMRYICASRNLPDHYYPNDIKQRARVDYWLDWHHMNLRFGSSRLIKANFFGPIHKFPQQTIDESRKEGEDVLKSSLTFMEETLGKSNYIAGGNQLSIADIALASEVAMLPISGASCEGYPSVQAWLKRISTEIKSWPQVNATLDQFLASKDK</sequence>
<dbReference type="InterPro" id="IPR036282">
    <property type="entry name" value="Glutathione-S-Trfase_C_sf"/>
</dbReference>
<dbReference type="Gene3D" id="3.40.30.10">
    <property type="entry name" value="Glutaredoxin"/>
    <property type="match status" value="1"/>
</dbReference>
<evidence type="ECO:0008006" key="8">
    <source>
        <dbReference type="Google" id="ProtNLM"/>
    </source>
</evidence>